<comment type="similarity">
    <text evidence="1">Belongs to the 2Fe2S plant-type ferredoxin family.</text>
</comment>
<dbReference type="Pfam" id="PF00111">
    <property type="entry name" value="Fer2"/>
    <property type="match status" value="1"/>
</dbReference>
<feature type="region of interest" description="Disordered" evidence="9">
    <location>
        <begin position="49"/>
        <end position="102"/>
    </location>
</feature>
<dbReference type="Pfam" id="PF00226">
    <property type="entry name" value="DnaJ"/>
    <property type="match status" value="1"/>
</dbReference>
<evidence type="ECO:0000256" key="3">
    <source>
        <dbReference type="ARBA" id="ARBA00022714"/>
    </source>
</evidence>
<evidence type="ECO:0000256" key="9">
    <source>
        <dbReference type="SAM" id="MobiDB-lite"/>
    </source>
</evidence>
<comment type="cofactor">
    <cofactor evidence="8">
        <name>[2Fe-2S] cluster</name>
        <dbReference type="ChEBI" id="CHEBI:190135"/>
    </cofactor>
</comment>
<sequence length="242" mass="25949">MASPYEVLGVDPDADDGEIERAYRRRVLETHPDHGGSAEAFQDVKTAYEAVLAGEGDDESLLESGEGSSGSDGNRSRKASSGSGSQAGGENGNDDGGESEPVGATVEYLDYEVLADRGWSLDDENLFDRAADADLSSADHGRFLAEPDETLLEAAEKRGFAWPYACRGGACANCAVAVIEGELSIPVNHVLPDEMTERGIRLSCVAEIVSDELRVVYNLKHLPKLEELRLPSDPFDRSRASD</sequence>
<dbReference type="Gene3D" id="3.10.20.30">
    <property type="match status" value="1"/>
</dbReference>
<dbReference type="PANTHER" id="PTHR43112:SF3">
    <property type="entry name" value="FERREDOXIN-2, CHLOROPLASTIC"/>
    <property type="match status" value="1"/>
</dbReference>
<dbReference type="EMBL" id="JBHSXL010000003">
    <property type="protein sequence ID" value="MFC6891744.1"/>
    <property type="molecule type" value="Genomic_DNA"/>
</dbReference>
<evidence type="ECO:0000256" key="1">
    <source>
        <dbReference type="ARBA" id="ARBA00007874"/>
    </source>
</evidence>
<dbReference type="InterPro" id="IPR001623">
    <property type="entry name" value="DnaJ_domain"/>
</dbReference>
<keyword evidence="2" id="KW-0813">Transport</keyword>
<keyword evidence="7" id="KW-0411">Iron-sulfur</keyword>
<dbReference type="CDD" id="cd06257">
    <property type="entry name" value="DnaJ"/>
    <property type="match status" value="1"/>
</dbReference>
<evidence type="ECO:0000256" key="7">
    <source>
        <dbReference type="ARBA" id="ARBA00023014"/>
    </source>
</evidence>
<dbReference type="InterPro" id="IPR006058">
    <property type="entry name" value="2Fe2S_fd_BS"/>
</dbReference>
<evidence type="ECO:0000256" key="2">
    <source>
        <dbReference type="ARBA" id="ARBA00022448"/>
    </source>
</evidence>
<keyword evidence="3" id="KW-0001">2Fe-2S</keyword>
<dbReference type="RefSeq" id="WP_379740563.1">
    <property type="nucleotide sequence ID" value="NZ_JBHSVN010000001.1"/>
</dbReference>
<name>A0ABD5UQI6_9EURY</name>
<dbReference type="PROSITE" id="PS50076">
    <property type="entry name" value="DNAJ_2"/>
    <property type="match status" value="1"/>
</dbReference>
<evidence type="ECO:0000259" key="11">
    <source>
        <dbReference type="PROSITE" id="PS51085"/>
    </source>
</evidence>
<dbReference type="SMART" id="SM00271">
    <property type="entry name" value="DnaJ"/>
    <property type="match status" value="1"/>
</dbReference>
<comment type="caution">
    <text evidence="12">The sequence shown here is derived from an EMBL/GenBank/DDBJ whole genome shotgun (WGS) entry which is preliminary data.</text>
</comment>
<reference evidence="12 13" key="1">
    <citation type="journal article" date="2019" name="Int. J. Syst. Evol. Microbiol.">
        <title>The Global Catalogue of Microorganisms (GCM) 10K type strain sequencing project: providing services to taxonomists for standard genome sequencing and annotation.</title>
        <authorList>
            <consortium name="The Broad Institute Genomics Platform"/>
            <consortium name="The Broad Institute Genome Sequencing Center for Infectious Disease"/>
            <person name="Wu L."/>
            <person name="Ma J."/>
        </authorList>
    </citation>
    <scope>NUCLEOTIDE SEQUENCE [LARGE SCALE GENOMIC DNA]</scope>
    <source>
        <strain evidence="12 13">SKJ47</strain>
    </source>
</reference>
<dbReference type="PANTHER" id="PTHR43112">
    <property type="entry name" value="FERREDOXIN"/>
    <property type="match status" value="1"/>
</dbReference>
<dbReference type="GO" id="GO:0046872">
    <property type="term" value="F:metal ion binding"/>
    <property type="evidence" value="ECO:0007669"/>
    <property type="project" value="UniProtKB-KW"/>
</dbReference>
<dbReference type="InterPro" id="IPR036869">
    <property type="entry name" value="J_dom_sf"/>
</dbReference>
<keyword evidence="5" id="KW-0249">Electron transport</keyword>
<dbReference type="NCBIfam" id="NF041393">
    <property type="entry name" value="Frdxn_Halo"/>
    <property type="match status" value="1"/>
</dbReference>
<evidence type="ECO:0000313" key="13">
    <source>
        <dbReference type="Proteomes" id="UP001596296"/>
    </source>
</evidence>
<dbReference type="GO" id="GO:0051537">
    <property type="term" value="F:2 iron, 2 sulfur cluster binding"/>
    <property type="evidence" value="ECO:0007669"/>
    <property type="project" value="UniProtKB-KW"/>
</dbReference>
<gene>
    <name evidence="12" type="primary">fer</name>
    <name evidence="12" type="ORF">ACFQE9_03800</name>
</gene>
<dbReference type="InterPro" id="IPR001041">
    <property type="entry name" value="2Fe-2S_ferredoxin-type"/>
</dbReference>
<dbReference type="Gene3D" id="1.10.287.110">
    <property type="entry name" value="DnaJ domain"/>
    <property type="match status" value="1"/>
</dbReference>
<dbReference type="PROSITE" id="PS51085">
    <property type="entry name" value="2FE2S_FER_2"/>
    <property type="match status" value="1"/>
</dbReference>
<organism evidence="12 13">
    <name type="scientific">Halopenitus salinus</name>
    <dbReference type="NCBI Taxonomy" id="1198295"/>
    <lineage>
        <taxon>Archaea</taxon>
        <taxon>Methanobacteriati</taxon>
        <taxon>Methanobacteriota</taxon>
        <taxon>Stenosarchaea group</taxon>
        <taxon>Halobacteria</taxon>
        <taxon>Halobacteriales</taxon>
        <taxon>Haloferacaceae</taxon>
        <taxon>Halopenitus</taxon>
    </lineage>
</organism>
<dbReference type="PRINTS" id="PR00625">
    <property type="entry name" value="JDOMAIN"/>
</dbReference>
<dbReference type="CDD" id="cd00207">
    <property type="entry name" value="fer2"/>
    <property type="match status" value="1"/>
</dbReference>
<dbReference type="InterPro" id="IPR053441">
    <property type="entry name" value="2Fe2S_Ferredoxin"/>
</dbReference>
<evidence type="ECO:0000256" key="6">
    <source>
        <dbReference type="ARBA" id="ARBA00023004"/>
    </source>
</evidence>
<evidence type="ECO:0000259" key="10">
    <source>
        <dbReference type="PROSITE" id="PS50076"/>
    </source>
</evidence>
<dbReference type="AlphaFoldDB" id="A0ABD5UQI6"/>
<feature type="domain" description="2Fe-2S ferredoxin-type" evidence="11">
    <location>
        <begin position="131"/>
        <end position="221"/>
    </location>
</feature>
<evidence type="ECO:0000256" key="4">
    <source>
        <dbReference type="ARBA" id="ARBA00022723"/>
    </source>
</evidence>
<dbReference type="SUPFAM" id="SSF46565">
    <property type="entry name" value="Chaperone J-domain"/>
    <property type="match status" value="1"/>
</dbReference>
<dbReference type="InterPro" id="IPR012675">
    <property type="entry name" value="Beta-grasp_dom_sf"/>
</dbReference>
<proteinExistence type="inferred from homology"/>
<evidence type="ECO:0000256" key="5">
    <source>
        <dbReference type="ARBA" id="ARBA00022982"/>
    </source>
</evidence>
<feature type="compositionally biased region" description="Low complexity" evidence="9">
    <location>
        <begin position="62"/>
        <end position="84"/>
    </location>
</feature>
<protein>
    <submittedName>
        <fullName evidence="12">Ferredoxin Fer</fullName>
    </submittedName>
</protein>
<keyword evidence="6" id="KW-0408">Iron</keyword>
<accession>A0ABD5UQI6</accession>
<evidence type="ECO:0000313" key="12">
    <source>
        <dbReference type="EMBL" id="MFC6891744.1"/>
    </source>
</evidence>
<dbReference type="InterPro" id="IPR036010">
    <property type="entry name" value="2Fe-2S_ferredoxin-like_sf"/>
</dbReference>
<dbReference type="Proteomes" id="UP001596296">
    <property type="component" value="Unassembled WGS sequence"/>
</dbReference>
<evidence type="ECO:0000256" key="8">
    <source>
        <dbReference type="ARBA" id="ARBA00034078"/>
    </source>
</evidence>
<dbReference type="SUPFAM" id="SSF54292">
    <property type="entry name" value="2Fe-2S ferredoxin-like"/>
    <property type="match status" value="1"/>
</dbReference>
<dbReference type="PROSITE" id="PS00197">
    <property type="entry name" value="2FE2S_FER_1"/>
    <property type="match status" value="1"/>
</dbReference>
<keyword evidence="4" id="KW-0479">Metal-binding</keyword>
<keyword evidence="13" id="KW-1185">Reference proteome</keyword>
<feature type="domain" description="J" evidence="10">
    <location>
        <begin position="3"/>
        <end position="56"/>
    </location>
</feature>